<accession>A0ABT7J0Q3</accession>
<dbReference type="PRINTS" id="PR00359">
    <property type="entry name" value="BP450"/>
</dbReference>
<dbReference type="Proteomes" id="UP001241926">
    <property type="component" value="Unassembled WGS sequence"/>
</dbReference>
<dbReference type="SUPFAM" id="SSF48264">
    <property type="entry name" value="Cytochrome P450"/>
    <property type="match status" value="1"/>
</dbReference>
<dbReference type="Pfam" id="PF00067">
    <property type="entry name" value="p450"/>
    <property type="match status" value="1"/>
</dbReference>
<comment type="caution">
    <text evidence="3">The sequence shown here is derived from an EMBL/GenBank/DDBJ whole genome shotgun (WGS) entry which is preliminary data.</text>
</comment>
<keyword evidence="2" id="KW-0479">Metal-binding</keyword>
<keyword evidence="2" id="KW-0408">Iron</keyword>
<dbReference type="PANTHER" id="PTHR46696">
    <property type="entry name" value="P450, PUTATIVE (EUROFUNG)-RELATED"/>
    <property type="match status" value="1"/>
</dbReference>
<dbReference type="InterPro" id="IPR001128">
    <property type="entry name" value="Cyt_P450"/>
</dbReference>
<keyword evidence="4" id="KW-1185">Reference proteome</keyword>
<dbReference type="PROSITE" id="PS00086">
    <property type="entry name" value="CYTOCHROME_P450"/>
    <property type="match status" value="1"/>
</dbReference>
<gene>
    <name evidence="3" type="ORF">QNN03_18555</name>
</gene>
<reference evidence="3 4" key="1">
    <citation type="submission" date="2023-05" db="EMBL/GenBank/DDBJ databases">
        <title>Streptomyces fuscus sp. nov., a brown-black pigment producing actinomyces isolated from dry sand of Sea duck farm.</title>
        <authorList>
            <person name="Xie J."/>
            <person name="Shen N."/>
        </authorList>
    </citation>
    <scope>NUCLEOTIDE SEQUENCE [LARGE SCALE GENOMIC DNA]</scope>
    <source>
        <strain evidence="3 4">GXMU-J15</strain>
    </source>
</reference>
<sequence length="411" mass="44616">MTVTDRTERFALDPFGSDIPGESARLRALGQVVPVELPGGIPAWAPTDYATLKQLILDPQVSKDPRKHWRLWPEVGEHPSWGWILGWVGVVNMLSTYGPDHTRLRKLVAPSFTQRRTEAMRPRVEAITAELLDKVAESGEERVDIKAAFAHPLPLRFICELFGVPDELVPDTTRLIAAIMDTSDPSPEHAAFVQQQIGTVLPALIAHRTEHPGDDLTTELIRVRDEDGDRLSDAELLYTLLLVIGAGFETTVNLIGNAVVALLRDPAQLTAVREGKIGWEAVVDETLRVHPSIASLPLRFAVTDVGIGGVTIPAGDAIITTYAAANLDPAHYGPDADTFDAARGADDHLAFGIGVHRCIGAPLARIEALTALPALFERFPGLRLAVDAEELKQVPSFIAFGWQEIPVVLGG</sequence>
<evidence type="ECO:0000256" key="2">
    <source>
        <dbReference type="RuleBase" id="RU000461"/>
    </source>
</evidence>
<name>A0ABT7J0Q3_9ACTN</name>
<dbReference type="PRINTS" id="PR00385">
    <property type="entry name" value="P450"/>
</dbReference>
<dbReference type="CDD" id="cd11029">
    <property type="entry name" value="CYP107-like"/>
    <property type="match status" value="1"/>
</dbReference>
<dbReference type="Gene3D" id="1.10.630.10">
    <property type="entry name" value="Cytochrome P450"/>
    <property type="match status" value="1"/>
</dbReference>
<keyword evidence="2" id="KW-0349">Heme</keyword>
<evidence type="ECO:0000313" key="3">
    <source>
        <dbReference type="EMBL" id="MDL2078439.1"/>
    </source>
</evidence>
<dbReference type="InterPro" id="IPR017972">
    <property type="entry name" value="Cyt_P450_CS"/>
</dbReference>
<comment type="similarity">
    <text evidence="1 2">Belongs to the cytochrome P450 family.</text>
</comment>
<protein>
    <submittedName>
        <fullName evidence="3">Cytochrome P450</fullName>
    </submittedName>
</protein>
<organism evidence="3 4">
    <name type="scientific">Streptomyces fuscus</name>
    <dbReference type="NCBI Taxonomy" id="3048495"/>
    <lineage>
        <taxon>Bacteria</taxon>
        <taxon>Bacillati</taxon>
        <taxon>Actinomycetota</taxon>
        <taxon>Actinomycetes</taxon>
        <taxon>Kitasatosporales</taxon>
        <taxon>Streptomycetaceae</taxon>
        <taxon>Streptomyces</taxon>
    </lineage>
</organism>
<evidence type="ECO:0000256" key="1">
    <source>
        <dbReference type="ARBA" id="ARBA00010617"/>
    </source>
</evidence>
<keyword evidence="2" id="KW-0503">Monooxygenase</keyword>
<keyword evidence="2" id="KW-0560">Oxidoreductase</keyword>
<dbReference type="InterPro" id="IPR002397">
    <property type="entry name" value="Cyt_P450_B"/>
</dbReference>
<dbReference type="EMBL" id="JASJUS010000016">
    <property type="protein sequence ID" value="MDL2078439.1"/>
    <property type="molecule type" value="Genomic_DNA"/>
</dbReference>
<dbReference type="RefSeq" id="WP_261720346.1">
    <property type="nucleotide sequence ID" value="NZ_JASJUS010000016.1"/>
</dbReference>
<dbReference type="PANTHER" id="PTHR46696:SF1">
    <property type="entry name" value="CYTOCHROME P450 YJIB-RELATED"/>
    <property type="match status" value="1"/>
</dbReference>
<evidence type="ECO:0000313" key="4">
    <source>
        <dbReference type="Proteomes" id="UP001241926"/>
    </source>
</evidence>
<dbReference type="InterPro" id="IPR036396">
    <property type="entry name" value="Cyt_P450_sf"/>
</dbReference>
<proteinExistence type="inferred from homology"/>